<accession>A0BJI6</accession>
<keyword evidence="1" id="KW-0812">Transmembrane</keyword>
<feature type="transmembrane region" description="Helical" evidence="1">
    <location>
        <begin position="12"/>
        <end position="30"/>
    </location>
</feature>
<gene>
    <name evidence="2" type="ORF">GSPATT00029331001</name>
</gene>
<feature type="transmembrane region" description="Helical" evidence="1">
    <location>
        <begin position="91"/>
        <end position="111"/>
    </location>
</feature>
<dbReference type="KEGG" id="ptm:GSPATT00029331001"/>
<dbReference type="Proteomes" id="UP000000600">
    <property type="component" value="Unassembled WGS sequence"/>
</dbReference>
<protein>
    <recommendedName>
        <fullName evidence="4">Transmembrane protein</fullName>
    </recommendedName>
</protein>
<evidence type="ECO:0008006" key="4">
    <source>
        <dbReference type="Google" id="ProtNLM"/>
    </source>
</evidence>
<evidence type="ECO:0000313" key="2">
    <source>
        <dbReference type="EMBL" id="CAK58703.1"/>
    </source>
</evidence>
<dbReference type="InParanoid" id="A0BJI6"/>
<organism evidence="2 3">
    <name type="scientific">Paramecium tetraurelia</name>
    <dbReference type="NCBI Taxonomy" id="5888"/>
    <lineage>
        <taxon>Eukaryota</taxon>
        <taxon>Sar</taxon>
        <taxon>Alveolata</taxon>
        <taxon>Ciliophora</taxon>
        <taxon>Intramacronucleata</taxon>
        <taxon>Oligohymenophorea</taxon>
        <taxon>Peniculida</taxon>
        <taxon>Parameciidae</taxon>
        <taxon>Paramecium</taxon>
    </lineage>
</organism>
<keyword evidence="1" id="KW-1133">Transmembrane helix</keyword>
<feature type="transmembrane region" description="Helical" evidence="1">
    <location>
        <begin position="50"/>
        <end position="71"/>
    </location>
</feature>
<dbReference type="AlphaFoldDB" id="A0BJI6"/>
<sequence length="155" mass="17922">MPPQTQLESTFQVFRASICFLFALLQVELFKIQKRIQLVAKELKLQLNTLYFILKTLLTSKTLGSGIQTSFLKDSLHYQTLMAIEQSCVNLTFSLYILITIWMSFSTNLKISIKKNRDVKGYVDQNQGDKFTNKKQSIQKLRRIAQKREGLPPSI</sequence>
<dbReference type="RefSeq" id="XP_001426101.1">
    <property type="nucleotide sequence ID" value="XM_001426064.1"/>
</dbReference>
<proteinExistence type="predicted"/>
<dbReference type="GeneID" id="5011885"/>
<dbReference type="HOGENOM" id="CLU_1698914_0_0_1"/>
<reference evidence="2 3" key="1">
    <citation type="journal article" date="2006" name="Nature">
        <title>Global trends of whole-genome duplications revealed by the ciliate Paramecium tetraurelia.</title>
        <authorList>
            <consortium name="Genoscope"/>
            <person name="Aury J.-M."/>
            <person name="Jaillon O."/>
            <person name="Duret L."/>
            <person name="Noel B."/>
            <person name="Jubin C."/>
            <person name="Porcel B.M."/>
            <person name="Segurens B."/>
            <person name="Daubin V."/>
            <person name="Anthouard V."/>
            <person name="Aiach N."/>
            <person name="Arnaiz O."/>
            <person name="Billaut A."/>
            <person name="Beisson J."/>
            <person name="Blanc I."/>
            <person name="Bouhouche K."/>
            <person name="Camara F."/>
            <person name="Duharcourt S."/>
            <person name="Guigo R."/>
            <person name="Gogendeau D."/>
            <person name="Katinka M."/>
            <person name="Keller A.-M."/>
            <person name="Kissmehl R."/>
            <person name="Klotz C."/>
            <person name="Koll F."/>
            <person name="Le Moue A."/>
            <person name="Lepere C."/>
            <person name="Malinsky S."/>
            <person name="Nowacki M."/>
            <person name="Nowak J.K."/>
            <person name="Plattner H."/>
            <person name="Poulain J."/>
            <person name="Ruiz F."/>
            <person name="Serrano V."/>
            <person name="Zagulski M."/>
            <person name="Dessen P."/>
            <person name="Betermier M."/>
            <person name="Weissenbach J."/>
            <person name="Scarpelli C."/>
            <person name="Schachter V."/>
            <person name="Sperling L."/>
            <person name="Meyer E."/>
            <person name="Cohen J."/>
            <person name="Wincker P."/>
        </authorList>
    </citation>
    <scope>NUCLEOTIDE SEQUENCE [LARGE SCALE GENOMIC DNA]</scope>
    <source>
        <strain evidence="2 3">Stock d4-2</strain>
    </source>
</reference>
<name>A0BJI6_PARTE</name>
<keyword evidence="1" id="KW-0472">Membrane</keyword>
<dbReference type="EMBL" id="CT867998">
    <property type="protein sequence ID" value="CAK58703.1"/>
    <property type="molecule type" value="Genomic_DNA"/>
</dbReference>
<keyword evidence="3" id="KW-1185">Reference proteome</keyword>
<evidence type="ECO:0000256" key="1">
    <source>
        <dbReference type="SAM" id="Phobius"/>
    </source>
</evidence>
<evidence type="ECO:0000313" key="3">
    <source>
        <dbReference type="Proteomes" id="UP000000600"/>
    </source>
</evidence>